<evidence type="ECO:0000259" key="4">
    <source>
        <dbReference type="Pfam" id="PF17919"/>
    </source>
</evidence>
<evidence type="ECO:0008006" key="7">
    <source>
        <dbReference type="Google" id="ProtNLM"/>
    </source>
</evidence>
<dbReference type="Pfam" id="PF00078">
    <property type="entry name" value="RVT_1"/>
    <property type="match status" value="1"/>
</dbReference>
<dbReference type="Pfam" id="PF17919">
    <property type="entry name" value="RT_RNaseH_2"/>
    <property type="match status" value="1"/>
</dbReference>
<comment type="caution">
    <text evidence="5">The sequence shown here is derived from an EMBL/GenBank/DDBJ whole genome shotgun (WGS) entry which is preliminary data.</text>
</comment>
<evidence type="ECO:0000313" key="5">
    <source>
        <dbReference type="EMBL" id="TFY53088.1"/>
    </source>
</evidence>
<evidence type="ECO:0000313" key="6">
    <source>
        <dbReference type="Proteomes" id="UP000298390"/>
    </source>
</evidence>
<proteinExistence type="predicted"/>
<dbReference type="InterPro" id="IPR043502">
    <property type="entry name" value="DNA/RNA_pol_sf"/>
</dbReference>
<feature type="compositionally biased region" description="Pro residues" evidence="2">
    <location>
        <begin position="626"/>
        <end position="641"/>
    </location>
</feature>
<accession>A0A4Y9XTI8</accession>
<dbReference type="InterPro" id="IPR043128">
    <property type="entry name" value="Rev_trsase/Diguanyl_cyclase"/>
</dbReference>
<dbReference type="CDD" id="cd01647">
    <property type="entry name" value="RT_LTR"/>
    <property type="match status" value="1"/>
</dbReference>
<evidence type="ECO:0000259" key="3">
    <source>
        <dbReference type="Pfam" id="PF00078"/>
    </source>
</evidence>
<feature type="region of interest" description="Disordered" evidence="2">
    <location>
        <begin position="52"/>
        <end position="89"/>
    </location>
</feature>
<dbReference type="InterPro" id="IPR000477">
    <property type="entry name" value="RT_dom"/>
</dbReference>
<dbReference type="SUPFAM" id="SSF56672">
    <property type="entry name" value="DNA/RNA polymerases"/>
    <property type="match status" value="1"/>
</dbReference>
<feature type="region of interest" description="Disordered" evidence="2">
    <location>
        <begin position="422"/>
        <end position="516"/>
    </location>
</feature>
<sequence length="1936" mass="213429">MSAYVEDTEDAGNPNPSLRTIVLRDSSPLIPAPGDLPPRVNLGPVSLHDVRGTSLVESPRPRPADTSSQTALPSKWNFHHSPSATSALPSEPRTNLFFPSFASEVAPLDYNAPPFAASTPWRPSAPPPLPEVGPTPLSAAEVRKAAKEAVDKSHLKDLLDESGHFYVHLRKPAEAEALFNDLNAPDAMGKFGTLFEEANAFVGDDLANSDVRNTAEVEDKESRFHLTARAMRRVDYVVEGLETLVASMLKLEGGSRRWKADHADSLLEALQGSASRGLLSDAFRVLQYRAAKALTLIHQRRALHLGQLYPSSIRSTDSDFSLHVKDSNSKRVVIDKWLQHPDVFHNLTPEYQAVVLRRLGKTKGLDPDLANKQVPPELRFRVLPASLLVTPVTHGASVSMNESMAQHSRASSMDRVELELTRPVPSVPSEPSPPLKPEESVRLPPTVDSRRRFTHRSSHANPDFTLPSNEDGNRRKVQFQEDGASRPLDNSSPAPPVERRASAIGARSHSRALPESAAAQAVRDAVFPAGRPVSMSLSQFWAVPAPVPQHDTPPHLAQGLHYDQIRQSKGASGEKVFVYEARPTGYSAQGDYQPHAPSFPKSKEQNHRDDESIHSTRSSRADRPGKGPPFGGPPGGPPGGGDPPGGGGGGNGNDGPNQNDRDDGNDGRNSGGDRYPDGYPGGPPGGGPPYGGSSSAQASPDNRPTIIIQQLPALRESGIRLDQKISRDSIPEWNGSRKTILIYLHKMNNLARKNDSVARDLGAAAPDRFTGRAERWWQLLDYETQKLYSSGWWSLYEGIKVQFFTHKFLVALRTQYDGQRFRQPGHEKEFPMDFVDRRLLYHRHIAGTPERPVDEILAVMQNAPPTWSTVLTLDSILTIAALMAKVADKTDELIAFASMAPARTSQYEQLLHLPSTKTESRSSFTPRRAYAADGLSGGVVFESREDDESGDEQPSANEETVPDGESDSNAREALALEAQPRKFPSRTAKSFARKPPAAGYKFPRSDSVKSKRPPPGDCRVCGSPYHWDRDCPHWNEYDIGRRALLIGNEFDCNEDENQEYDRAFVAYICSSMSNARLSSALEADVRRAEGEYIQASLQMRKPSSVLCEDVDELPSRPSFALPHDHPHILEEIRKPDSNSGVSLVDALAEALSVDGSTHYASTQAHDRFVRTAAAVDEGTIPAAQPSLPIADPLVVPLARIRDPPPGHSTVGVAALSFQLRLGSLAHPAVICRADSGADISLVSQEYLESLPEASRPKIKQGLRMNLYQLTGGFRISGYVQTQIYVESEQGHVLKMTAECYVVPGMTAPLLLGEDFHVNYELSVTRSVTDGSAIRVGETGYTIPASSSVRKDRPSLKVMVRAADSKFVRAKTHRRRRADRHREITKTLRPSALAAQDVRIAPHSCRPVPLRVPLGDREQWFIEKTVLGQSDGTFLLTTPTLLDTKHLYVSVTNPTDRPHIIREGEVLGLLHSPSDYFASATPELLAHASSVKTMIQDAAEQQAPTAESSTKADDTDDQWGPKTAEVPDPETYPSSELENMLDIGPEWPAAQKDHLLRMLRANQAAFAFDGRLGQNPTEVEIKTHPDAKPISLPMYTASPAKREVIDTQHEAWLNLDVIEPSNSPWGAPVLIAYRNGKPRLCVDYRRLNAITVPDEFPIPRQSEILQALSGAQVLTSLDALSGFTQLLVAENDREKTAFRTHCGLFQFKRLPFGLRNGPSAFQRVMQGVLAPYLWLFTLVYIDDIVVYSRSWDEHVGHLDKVLKAVIASGITLSPPKCHFGYTSILLLGQKVSRLGFSTHQEKVRAVMELARPKRVSELQTFLGMTVYFSAYIPYYSFIVSPLFELLKKDHKWDWTAECEVAWQRAKDTLQTAPVLAHAIAGLPYRLYTDASDIALGACLQQVQPIRVADLKGTRAIRKNRAYIRSHQRSSTRHLRNV</sequence>
<dbReference type="STRING" id="34475.A0A4Y9XTI8"/>
<evidence type="ECO:0000256" key="2">
    <source>
        <dbReference type="SAM" id="MobiDB-lite"/>
    </source>
</evidence>
<evidence type="ECO:0000256" key="1">
    <source>
        <dbReference type="ARBA" id="ARBA00023268"/>
    </source>
</evidence>
<reference evidence="5 6" key="1">
    <citation type="submission" date="2019-01" db="EMBL/GenBank/DDBJ databases">
        <title>Genome sequencing of the rare red list fungi Fomitopsis rosea.</title>
        <authorList>
            <person name="Buettner E."/>
            <person name="Kellner H."/>
        </authorList>
    </citation>
    <scope>NUCLEOTIDE SEQUENCE [LARGE SCALE GENOMIC DNA]</scope>
    <source>
        <strain evidence="5 6">DSM 105464</strain>
    </source>
</reference>
<dbReference type="InterPro" id="IPR041577">
    <property type="entry name" value="RT_RNaseH_2"/>
</dbReference>
<dbReference type="Gene3D" id="3.30.70.270">
    <property type="match status" value="2"/>
</dbReference>
<name>A0A4Y9XTI8_9APHY</name>
<feature type="compositionally biased region" description="Basic and acidic residues" evidence="2">
    <location>
        <begin position="601"/>
        <end position="625"/>
    </location>
</feature>
<dbReference type="FunFam" id="3.30.70.270:FF:000020">
    <property type="entry name" value="Transposon Tf2-6 polyprotein-like Protein"/>
    <property type="match status" value="1"/>
</dbReference>
<organism evidence="5 6">
    <name type="scientific">Rhodofomes roseus</name>
    <dbReference type="NCBI Taxonomy" id="34475"/>
    <lineage>
        <taxon>Eukaryota</taxon>
        <taxon>Fungi</taxon>
        <taxon>Dikarya</taxon>
        <taxon>Basidiomycota</taxon>
        <taxon>Agaricomycotina</taxon>
        <taxon>Agaricomycetes</taxon>
        <taxon>Polyporales</taxon>
        <taxon>Rhodofomes</taxon>
    </lineage>
</organism>
<dbReference type="Gene3D" id="3.10.10.10">
    <property type="entry name" value="HIV Type 1 Reverse Transcriptase, subunit A, domain 1"/>
    <property type="match status" value="1"/>
</dbReference>
<keyword evidence="1" id="KW-0511">Multifunctional enzyme</keyword>
<protein>
    <recommendedName>
        <fullName evidence="7">Reverse transcriptase domain-containing protein</fullName>
    </recommendedName>
</protein>
<dbReference type="Proteomes" id="UP000298390">
    <property type="component" value="Unassembled WGS sequence"/>
</dbReference>
<feature type="region of interest" description="Disordered" evidence="2">
    <location>
        <begin position="586"/>
        <end position="701"/>
    </location>
</feature>
<feature type="compositionally biased region" description="Gly residues" evidence="2">
    <location>
        <begin position="642"/>
        <end position="653"/>
    </location>
</feature>
<feature type="domain" description="Reverse transcriptase" evidence="3">
    <location>
        <begin position="1635"/>
        <end position="1789"/>
    </location>
</feature>
<dbReference type="InterPro" id="IPR050951">
    <property type="entry name" value="Retrovirus_Pol_polyprotein"/>
</dbReference>
<feature type="region of interest" description="Disordered" evidence="2">
    <location>
        <begin position="1496"/>
        <end position="1535"/>
    </location>
</feature>
<dbReference type="PANTHER" id="PTHR37984">
    <property type="entry name" value="PROTEIN CBG26694"/>
    <property type="match status" value="1"/>
</dbReference>
<feature type="region of interest" description="Disordered" evidence="2">
    <location>
        <begin position="942"/>
        <end position="1016"/>
    </location>
</feature>
<dbReference type="EMBL" id="SEKV01000873">
    <property type="protein sequence ID" value="TFY53088.1"/>
    <property type="molecule type" value="Genomic_DNA"/>
</dbReference>
<dbReference type="GO" id="GO:0003824">
    <property type="term" value="F:catalytic activity"/>
    <property type="evidence" value="ECO:0007669"/>
    <property type="project" value="UniProtKB-KW"/>
</dbReference>
<feature type="compositionally biased region" description="Pro residues" evidence="2">
    <location>
        <begin position="425"/>
        <end position="435"/>
    </location>
</feature>
<dbReference type="PANTHER" id="PTHR37984:SF5">
    <property type="entry name" value="PROTEIN NYNRIN-LIKE"/>
    <property type="match status" value="1"/>
</dbReference>
<gene>
    <name evidence="5" type="ORF">EVJ58_g9644</name>
</gene>
<feature type="domain" description="Reverse transcriptase/retrotransposon-derived protein RNase H-like" evidence="4">
    <location>
        <begin position="1853"/>
        <end position="1903"/>
    </location>
</feature>
<dbReference type="CDD" id="cd00303">
    <property type="entry name" value="retropepsin_like"/>
    <property type="match status" value="1"/>
</dbReference>